<protein>
    <submittedName>
        <fullName evidence="3">Helix-turn-helix transcriptional regulator</fullName>
    </submittedName>
</protein>
<dbReference type="PANTHER" id="PTHR46558">
    <property type="entry name" value="TRACRIPTIONAL REGULATORY PROTEIN-RELATED-RELATED"/>
    <property type="match status" value="1"/>
</dbReference>
<dbReference type="Gene3D" id="1.10.260.40">
    <property type="entry name" value="lambda repressor-like DNA-binding domains"/>
    <property type="match status" value="1"/>
</dbReference>
<dbReference type="RefSeq" id="WP_118722885.1">
    <property type="nucleotide sequence ID" value="NZ_JACOPK010000009.1"/>
</dbReference>
<dbReference type="InterPro" id="IPR001387">
    <property type="entry name" value="Cro/C1-type_HTH"/>
</dbReference>
<sequence length="78" mass="8826">MDYFAQIELGLRIKMLRTEKGLTQEKLAEALGISLEHIGKIERGKRTPSLDLVIAMSKFFHTSTDYILLANCRTTELG</sequence>
<dbReference type="Pfam" id="PF01381">
    <property type="entry name" value="HTH_3"/>
    <property type="match status" value="1"/>
</dbReference>
<gene>
    <name evidence="3" type="ORF">H8S02_10035</name>
</gene>
<feature type="domain" description="HTH cro/C1-type" evidence="2">
    <location>
        <begin position="13"/>
        <end position="67"/>
    </location>
</feature>
<dbReference type="PANTHER" id="PTHR46558:SF11">
    <property type="entry name" value="HTH-TYPE TRANSCRIPTIONAL REGULATOR XRE"/>
    <property type="match status" value="1"/>
</dbReference>
<evidence type="ECO:0000256" key="1">
    <source>
        <dbReference type="ARBA" id="ARBA00023125"/>
    </source>
</evidence>
<evidence type="ECO:0000259" key="2">
    <source>
        <dbReference type="PROSITE" id="PS50943"/>
    </source>
</evidence>
<dbReference type="CDD" id="cd00093">
    <property type="entry name" value="HTH_XRE"/>
    <property type="match status" value="1"/>
</dbReference>
<evidence type="ECO:0000313" key="4">
    <source>
        <dbReference type="Proteomes" id="UP000641741"/>
    </source>
</evidence>
<proteinExistence type="predicted"/>
<dbReference type="SMART" id="SM00530">
    <property type="entry name" value="HTH_XRE"/>
    <property type="match status" value="1"/>
</dbReference>
<dbReference type="PROSITE" id="PS50943">
    <property type="entry name" value="HTH_CROC1"/>
    <property type="match status" value="1"/>
</dbReference>
<comment type="caution">
    <text evidence="3">The sequence shown here is derived from an EMBL/GenBank/DDBJ whole genome shotgun (WGS) entry which is preliminary data.</text>
</comment>
<reference evidence="3 4" key="1">
    <citation type="submission" date="2020-08" db="EMBL/GenBank/DDBJ databases">
        <title>Genome public.</title>
        <authorList>
            <person name="Liu C."/>
            <person name="Sun Q."/>
        </authorList>
    </citation>
    <scope>NUCLEOTIDE SEQUENCE [LARGE SCALE GENOMIC DNA]</scope>
    <source>
        <strain evidence="3 4">M2</strain>
    </source>
</reference>
<keyword evidence="4" id="KW-1185">Reference proteome</keyword>
<dbReference type="EMBL" id="JACOPK010000009">
    <property type="protein sequence ID" value="MBC5696279.1"/>
    <property type="molecule type" value="Genomic_DNA"/>
</dbReference>
<evidence type="ECO:0000313" key="3">
    <source>
        <dbReference type="EMBL" id="MBC5696279.1"/>
    </source>
</evidence>
<dbReference type="SUPFAM" id="SSF47413">
    <property type="entry name" value="lambda repressor-like DNA-binding domains"/>
    <property type="match status" value="1"/>
</dbReference>
<dbReference type="Proteomes" id="UP000641741">
    <property type="component" value="Unassembled WGS sequence"/>
</dbReference>
<name>A0ABR7GPQ4_9FIRM</name>
<keyword evidence="1" id="KW-0238">DNA-binding</keyword>
<organism evidence="3 4">
    <name type="scientific">Agathobaculum hominis</name>
    <dbReference type="NCBI Taxonomy" id="2763014"/>
    <lineage>
        <taxon>Bacteria</taxon>
        <taxon>Bacillati</taxon>
        <taxon>Bacillota</taxon>
        <taxon>Clostridia</taxon>
        <taxon>Eubacteriales</taxon>
        <taxon>Butyricicoccaceae</taxon>
        <taxon>Agathobaculum</taxon>
    </lineage>
</organism>
<dbReference type="InterPro" id="IPR010982">
    <property type="entry name" value="Lambda_DNA-bd_dom_sf"/>
</dbReference>
<accession>A0ABR7GPQ4</accession>